<sequence>MAGGRLMGLRGVIADDEVLIRMYIREILENNGYEVAGEAEDGMDAVTLCRETKPDFIIMDINMPVMTGLEAARVINEEKLAGFIIVLTAYRDREIAEKAVNMDIMGYIVKPVDEDTLIPAIKIAQNKYKQIEEMEREFSRTKETLNDRKYVDRAKGIIMERRNMTEKEAFSYIRRLAMDKGKPMAEIAKTLLKAYGE</sequence>
<dbReference type="PANTHER" id="PTHR43228:SF1">
    <property type="entry name" value="TWO-COMPONENT RESPONSE REGULATOR ARR22"/>
    <property type="match status" value="1"/>
</dbReference>
<dbReference type="InterPro" id="IPR052048">
    <property type="entry name" value="ST_Response_Regulator"/>
</dbReference>
<dbReference type="SMART" id="SM01012">
    <property type="entry name" value="ANTAR"/>
    <property type="match status" value="1"/>
</dbReference>
<dbReference type="InterPro" id="IPR001789">
    <property type="entry name" value="Sig_transdc_resp-reg_receiver"/>
</dbReference>
<organism evidence="7 9">
    <name type="scientific">Hungatella hathewayi</name>
    <dbReference type="NCBI Taxonomy" id="154046"/>
    <lineage>
        <taxon>Bacteria</taxon>
        <taxon>Bacillati</taxon>
        <taxon>Bacillota</taxon>
        <taxon>Clostridia</taxon>
        <taxon>Lachnospirales</taxon>
        <taxon>Lachnospiraceae</taxon>
        <taxon>Hungatella</taxon>
    </lineage>
</organism>
<dbReference type="Proteomes" id="UP000263014">
    <property type="component" value="Unassembled WGS sequence"/>
</dbReference>
<evidence type="ECO:0000256" key="1">
    <source>
        <dbReference type="ARBA" id="ARBA00018672"/>
    </source>
</evidence>
<dbReference type="Proteomes" id="UP000261023">
    <property type="component" value="Unassembled WGS sequence"/>
</dbReference>
<evidence type="ECO:0000313" key="7">
    <source>
        <dbReference type="EMBL" id="RGJ05158.1"/>
    </source>
</evidence>
<gene>
    <name evidence="6" type="ORF">DWX31_01975</name>
    <name evidence="7" type="ORF">DXD79_09625</name>
</gene>
<reference evidence="8 9" key="1">
    <citation type="submission" date="2018-08" db="EMBL/GenBank/DDBJ databases">
        <title>A genome reference for cultivated species of the human gut microbiota.</title>
        <authorList>
            <person name="Zou Y."/>
            <person name="Xue W."/>
            <person name="Luo G."/>
        </authorList>
    </citation>
    <scope>NUCLEOTIDE SEQUENCE [LARGE SCALE GENOMIC DNA]</scope>
    <source>
        <strain evidence="6 8">AF19-13AC</strain>
        <strain evidence="7 9">TM09-12</strain>
    </source>
</reference>
<evidence type="ECO:0000313" key="6">
    <source>
        <dbReference type="EMBL" id="RGD72625.1"/>
    </source>
</evidence>
<dbReference type="PROSITE" id="PS50921">
    <property type="entry name" value="ANTAR"/>
    <property type="match status" value="1"/>
</dbReference>
<feature type="modified residue" description="4-aspartylphosphate" evidence="3">
    <location>
        <position position="60"/>
    </location>
</feature>
<dbReference type="InterPro" id="IPR005561">
    <property type="entry name" value="ANTAR"/>
</dbReference>
<comment type="caution">
    <text evidence="7">The sequence shown here is derived from an EMBL/GenBank/DDBJ whole genome shotgun (WGS) entry which is preliminary data.</text>
</comment>
<proteinExistence type="predicted"/>
<dbReference type="SMART" id="SM00448">
    <property type="entry name" value="REC"/>
    <property type="match status" value="1"/>
</dbReference>
<dbReference type="PROSITE" id="PS50110">
    <property type="entry name" value="RESPONSE_REGULATORY"/>
    <property type="match status" value="1"/>
</dbReference>
<keyword evidence="3" id="KW-0597">Phosphoprotein</keyword>
<evidence type="ECO:0000313" key="9">
    <source>
        <dbReference type="Proteomes" id="UP000263014"/>
    </source>
</evidence>
<dbReference type="PANTHER" id="PTHR43228">
    <property type="entry name" value="TWO-COMPONENT RESPONSE REGULATOR"/>
    <property type="match status" value="1"/>
</dbReference>
<evidence type="ECO:0000259" key="4">
    <source>
        <dbReference type="PROSITE" id="PS50110"/>
    </source>
</evidence>
<comment type="function">
    <text evidence="2">May play the central regulatory role in sporulation. It may be an element of the effector pathway responsible for the activation of sporulation genes in response to nutritional stress. Spo0A may act in concert with spo0H (a sigma factor) to control the expression of some genes that are critical to the sporulation process.</text>
</comment>
<dbReference type="InterPro" id="IPR011006">
    <property type="entry name" value="CheY-like_superfamily"/>
</dbReference>
<evidence type="ECO:0000259" key="5">
    <source>
        <dbReference type="PROSITE" id="PS50921"/>
    </source>
</evidence>
<evidence type="ECO:0000256" key="3">
    <source>
        <dbReference type="PROSITE-ProRule" id="PRU00169"/>
    </source>
</evidence>
<dbReference type="InterPro" id="IPR036388">
    <property type="entry name" value="WH-like_DNA-bd_sf"/>
</dbReference>
<dbReference type="Gene3D" id="1.10.10.10">
    <property type="entry name" value="Winged helix-like DNA-binding domain superfamily/Winged helix DNA-binding domain"/>
    <property type="match status" value="1"/>
</dbReference>
<evidence type="ECO:0000313" key="8">
    <source>
        <dbReference type="Proteomes" id="UP000261023"/>
    </source>
</evidence>
<dbReference type="EMBL" id="QTJW01000001">
    <property type="protein sequence ID" value="RGD72625.1"/>
    <property type="molecule type" value="Genomic_DNA"/>
</dbReference>
<feature type="domain" description="ANTAR" evidence="5">
    <location>
        <begin position="131"/>
        <end position="192"/>
    </location>
</feature>
<dbReference type="InterPro" id="IPR008327">
    <property type="entry name" value="Sig_transdc_resp-reg_antiterm"/>
</dbReference>
<protein>
    <recommendedName>
        <fullName evidence="1">Stage 0 sporulation protein A homolog</fullName>
    </recommendedName>
</protein>
<dbReference type="GO" id="GO:0000160">
    <property type="term" value="P:phosphorelay signal transduction system"/>
    <property type="evidence" value="ECO:0007669"/>
    <property type="project" value="InterPro"/>
</dbReference>
<dbReference type="Pfam" id="PF03861">
    <property type="entry name" value="ANTAR"/>
    <property type="match status" value="1"/>
</dbReference>
<name>A0A374P890_9FIRM</name>
<dbReference type="Gene3D" id="3.40.50.2300">
    <property type="match status" value="1"/>
</dbReference>
<dbReference type="GO" id="GO:0003723">
    <property type="term" value="F:RNA binding"/>
    <property type="evidence" value="ECO:0007669"/>
    <property type="project" value="InterPro"/>
</dbReference>
<accession>A0A374P890</accession>
<dbReference type="PIRSF" id="PIRSF036382">
    <property type="entry name" value="RR_antiterm"/>
    <property type="match status" value="1"/>
</dbReference>
<dbReference type="AlphaFoldDB" id="A0A374P890"/>
<feature type="domain" description="Response regulatory" evidence="4">
    <location>
        <begin position="10"/>
        <end position="125"/>
    </location>
</feature>
<dbReference type="OrthoDB" id="9779069at2"/>
<dbReference type="SUPFAM" id="SSF52172">
    <property type="entry name" value="CheY-like"/>
    <property type="match status" value="1"/>
</dbReference>
<dbReference type="EMBL" id="QSON01000004">
    <property type="protein sequence ID" value="RGJ05158.1"/>
    <property type="molecule type" value="Genomic_DNA"/>
</dbReference>
<dbReference type="Pfam" id="PF00072">
    <property type="entry name" value="Response_reg"/>
    <property type="match status" value="1"/>
</dbReference>
<evidence type="ECO:0000256" key="2">
    <source>
        <dbReference type="ARBA" id="ARBA00024867"/>
    </source>
</evidence>